<keyword evidence="1" id="KW-1133">Transmembrane helix</keyword>
<protein>
    <recommendedName>
        <fullName evidence="2">Bacterial Pleckstrin homology domain-containing protein</fullName>
    </recommendedName>
</protein>
<evidence type="ECO:0000313" key="4">
    <source>
        <dbReference type="Proteomes" id="UP000292424"/>
    </source>
</evidence>
<sequence>MVFKTSMSKSVKIITISISIVFILQIGYSIFFKDKYSGLISIFLISTYFYSFLSKPKNYELTKTDIIIRRFIFTKIIDREEVEKVELLDADRVKGIYRIFGNGGLWGYVGTFSSRRLGIFQAYMTGFHNLILIQLKNDKKIVISPYDTREFINQYYHF</sequence>
<name>A0A5P2G7A0_9BACT</name>
<dbReference type="Proteomes" id="UP000292424">
    <property type="component" value="Chromosome"/>
</dbReference>
<keyword evidence="1" id="KW-0472">Membrane</keyword>
<dbReference type="EMBL" id="CP044016">
    <property type="protein sequence ID" value="QES87391.1"/>
    <property type="molecule type" value="Genomic_DNA"/>
</dbReference>
<evidence type="ECO:0000313" key="3">
    <source>
        <dbReference type="EMBL" id="QES87391.1"/>
    </source>
</evidence>
<reference evidence="3 4" key="1">
    <citation type="submission" date="2019-09" db="EMBL/GenBank/DDBJ databases">
        <title>Complete genome sequence of Arachidicoccus sp. B3-10 isolated from apple orchard soil.</title>
        <authorList>
            <person name="Kim H.S."/>
            <person name="Han K.-I."/>
            <person name="Suh M.K."/>
            <person name="Lee K.C."/>
            <person name="Eom M.K."/>
            <person name="Kim J.-S."/>
            <person name="Kang S.W."/>
            <person name="Sin Y."/>
            <person name="Lee J.-S."/>
        </authorList>
    </citation>
    <scope>NUCLEOTIDE SEQUENCE [LARGE SCALE GENOMIC DNA]</scope>
    <source>
        <strain evidence="3 4">B3-10</strain>
    </source>
</reference>
<proteinExistence type="predicted"/>
<dbReference type="InterPro" id="IPR027783">
    <property type="entry name" value="Bacterial_PH-related"/>
</dbReference>
<accession>A0A5P2G7A0</accession>
<dbReference type="KEGG" id="arac:E0W69_001515"/>
<dbReference type="OrthoDB" id="952021at2"/>
<evidence type="ECO:0000259" key="2">
    <source>
        <dbReference type="Pfam" id="PF10882"/>
    </source>
</evidence>
<keyword evidence="1" id="KW-0812">Transmembrane</keyword>
<dbReference type="AlphaFoldDB" id="A0A5P2G7A0"/>
<dbReference type="RefSeq" id="WP_131328268.1">
    <property type="nucleotide sequence ID" value="NZ_CP044016.1"/>
</dbReference>
<keyword evidence="4" id="KW-1185">Reference proteome</keyword>
<feature type="transmembrane region" description="Helical" evidence="1">
    <location>
        <begin position="12"/>
        <end position="30"/>
    </location>
</feature>
<gene>
    <name evidence="3" type="ORF">E0W69_001515</name>
</gene>
<evidence type="ECO:0000256" key="1">
    <source>
        <dbReference type="SAM" id="Phobius"/>
    </source>
</evidence>
<feature type="transmembrane region" description="Helical" evidence="1">
    <location>
        <begin position="36"/>
        <end position="53"/>
    </location>
</feature>
<dbReference type="Pfam" id="PF10882">
    <property type="entry name" value="bPH_5"/>
    <property type="match status" value="1"/>
</dbReference>
<organism evidence="3 4">
    <name type="scientific">Rhizosphaericola mali</name>
    <dbReference type="NCBI Taxonomy" id="2545455"/>
    <lineage>
        <taxon>Bacteria</taxon>
        <taxon>Pseudomonadati</taxon>
        <taxon>Bacteroidota</taxon>
        <taxon>Chitinophagia</taxon>
        <taxon>Chitinophagales</taxon>
        <taxon>Chitinophagaceae</taxon>
        <taxon>Rhizosphaericola</taxon>
    </lineage>
</organism>
<feature type="domain" description="Bacterial Pleckstrin homology" evidence="2">
    <location>
        <begin position="58"/>
        <end position="155"/>
    </location>
</feature>